<keyword evidence="8" id="KW-1185">Reference proteome</keyword>
<dbReference type="AlphaFoldDB" id="A0A2G4SG95"/>
<keyword evidence="4 6" id="KW-1133">Transmembrane helix</keyword>
<dbReference type="RefSeq" id="XP_023461493.1">
    <property type="nucleotide sequence ID" value="XM_023615908.1"/>
</dbReference>
<evidence type="ECO:0000256" key="6">
    <source>
        <dbReference type="RuleBase" id="RU364120"/>
    </source>
</evidence>
<dbReference type="InterPro" id="IPR010580">
    <property type="entry name" value="ER_stress-assoc"/>
</dbReference>
<organism evidence="7 8">
    <name type="scientific">Rhizopus microsporus ATCC 52813</name>
    <dbReference type="NCBI Taxonomy" id="1340429"/>
    <lineage>
        <taxon>Eukaryota</taxon>
        <taxon>Fungi</taxon>
        <taxon>Fungi incertae sedis</taxon>
        <taxon>Mucoromycota</taxon>
        <taxon>Mucoromycotina</taxon>
        <taxon>Mucoromycetes</taxon>
        <taxon>Mucorales</taxon>
        <taxon>Mucorineae</taxon>
        <taxon>Rhizopodaceae</taxon>
        <taxon>Rhizopus</taxon>
    </lineage>
</organism>
<keyword evidence="5 6" id="KW-0472">Membrane</keyword>
<sequence length="53" mass="5904">MLYKNRAVNHKVAAKAAEKTKAVSKVNYSVWVIALLCFAMFGGAILQIIDLFF</sequence>
<evidence type="ECO:0000256" key="4">
    <source>
        <dbReference type="ARBA" id="ARBA00022989"/>
    </source>
</evidence>
<keyword evidence="2 6" id="KW-0812">Transmembrane</keyword>
<gene>
    <name evidence="7" type="ORF">RHIMIDRAFT_94729</name>
</gene>
<dbReference type="Pfam" id="PF06624">
    <property type="entry name" value="RAMP4"/>
    <property type="match status" value="1"/>
</dbReference>
<proteinExistence type="inferred from homology"/>
<dbReference type="GeneID" id="35446896"/>
<evidence type="ECO:0000256" key="2">
    <source>
        <dbReference type="ARBA" id="ARBA00022692"/>
    </source>
</evidence>
<dbReference type="EMBL" id="KZ303871">
    <property type="protein sequence ID" value="PHZ07785.1"/>
    <property type="molecule type" value="Genomic_DNA"/>
</dbReference>
<feature type="transmembrane region" description="Helical" evidence="6">
    <location>
        <begin position="28"/>
        <end position="49"/>
    </location>
</feature>
<dbReference type="STRING" id="1340429.A0A2G4SG95"/>
<name>A0A2G4SG95_RHIZD</name>
<evidence type="ECO:0000313" key="7">
    <source>
        <dbReference type="EMBL" id="PHZ07785.1"/>
    </source>
</evidence>
<protein>
    <recommendedName>
        <fullName evidence="6">Stress-associated endoplasmic reticulum protein</fullName>
    </recommendedName>
</protein>
<comment type="similarity">
    <text evidence="1 6">Belongs to the RAMP4 family.</text>
</comment>
<reference evidence="7 8" key="1">
    <citation type="journal article" date="2016" name="Proc. Natl. Acad. Sci. U.S.A.">
        <title>Lipid metabolic changes in an early divergent fungus govern the establishment of a mutualistic symbiosis with endobacteria.</title>
        <authorList>
            <person name="Lastovetsky O.A."/>
            <person name="Gaspar M.L."/>
            <person name="Mondo S.J."/>
            <person name="LaButti K.M."/>
            <person name="Sandor L."/>
            <person name="Grigoriev I.V."/>
            <person name="Henry S.A."/>
            <person name="Pawlowska T.E."/>
        </authorList>
    </citation>
    <scope>NUCLEOTIDE SEQUENCE [LARGE SCALE GENOMIC DNA]</scope>
    <source>
        <strain evidence="7 8">ATCC 52813</strain>
    </source>
</reference>
<evidence type="ECO:0000256" key="1">
    <source>
        <dbReference type="ARBA" id="ARBA00005500"/>
    </source>
</evidence>
<evidence type="ECO:0000256" key="3">
    <source>
        <dbReference type="ARBA" id="ARBA00022824"/>
    </source>
</evidence>
<accession>A0A2G4SG95</accession>
<evidence type="ECO:0000256" key="5">
    <source>
        <dbReference type="ARBA" id="ARBA00023136"/>
    </source>
</evidence>
<comment type="subcellular location">
    <subcellularLocation>
        <location evidence="6">Membrane</location>
        <topology evidence="6">Single-pass membrane protein</topology>
    </subcellularLocation>
    <subcellularLocation>
        <location evidence="6">Endoplasmic reticulum membrane</location>
        <topology evidence="6">Single-pass membrane protein</topology>
    </subcellularLocation>
</comment>
<comment type="function">
    <text evidence="6">Interacts with target proteins during translocation into the lumen of the endoplasmic reticulum. Protects unfolded target proteins against degradation and facilitate correct glycosylation.</text>
</comment>
<dbReference type="Proteomes" id="UP000242254">
    <property type="component" value="Unassembled WGS sequence"/>
</dbReference>
<evidence type="ECO:0000313" key="8">
    <source>
        <dbReference type="Proteomes" id="UP000242254"/>
    </source>
</evidence>
<keyword evidence="3 6" id="KW-0256">Endoplasmic reticulum</keyword>
<dbReference type="GO" id="GO:0005789">
    <property type="term" value="C:endoplasmic reticulum membrane"/>
    <property type="evidence" value="ECO:0007669"/>
    <property type="project" value="UniProtKB-SubCell"/>
</dbReference>